<keyword evidence="8 11" id="KW-1133">Transmembrane helix</keyword>
<dbReference type="InterPro" id="IPR006260">
    <property type="entry name" value="TonB/TolA_C"/>
</dbReference>
<evidence type="ECO:0000256" key="4">
    <source>
        <dbReference type="ARBA" id="ARBA00022475"/>
    </source>
</evidence>
<evidence type="ECO:0000256" key="2">
    <source>
        <dbReference type="ARBA" id="ARBA00006555"/>
    </source>
</evidence>
<evidence type="ECO:0000256" key="11">
    <source>
        <dbReference type="SAM" id="Phobius"/>
    </source>
</evidence>
<dbReference type="EMBL" id="BAABIQ010000002">
    <property type="protein sequence ID" value="GAA4779259.1"/>
    <property type="molecule type" value="Genomic_DNA"/>
</dbReference>
<evidence type="ECO:0000256" key="8">
    <source>
        <dbReference type="ARBA" id="ARBA00022989"/>
    </source>
</evidence>
<evidence type="ECO:0000256" key="10">
    <source>
        <dbReference type="SAM" id="MobiDB-lite"/>
    </source>
</evidence>
<organism evidence="13 14">
    <name type="scientific">Olivibacter ginsenosidimutans</name>
    <dbReference type="NCBI Taxonomy" id="1176537"/>
    <lineage>
        <taxon>Bacteria</taxon>
        <taxon>Pseudomonadati</taxon>
        <taxon>Bacteroidota</taxon>
        <taxon>Sphingobacteriia</taxon>
        <taxon>Sphingobacteriales</taxon>
        <taxon>Sphingobacteriaceae</taxon>
        <taxon>Olivibacter</taxon>
    </lineage>
</organism>
<feature type="region of interest" description="Disordered" evidence="10">
    <location>
        <begin position="124"/>
        <end position="143"/>
    </location>
</feature>
<name>A0ABP9ADN6_9SPHI</name>
<evidence type="ECO:0000256" key="1">
    <source>
        <dbReference type="ARBA" id="ARBA00004383"/>
    </source>
</evidence>
<comment type="subcellular location">
    <subcellularLocation>
        <location evidence="1">Cell inner membrane</location>
        <topology evidence="1">Single-pass membrane protein</topology>
        <orientation evidence="1">Periplasmic side</orientation>
    </subcellularLocation>
</comment>
<evidence type="ECO:0000256" key="7">
    <source>
        <dbReference type="ARBA" id="ARBA00022927"/>
    </source>
</evidence>
<evidence type="ECO:0000256" key="9">
    <source>
        <dbReference type="ARBA" id="ARBA00023136"/>
    </source>
</evidence>
<dbReference type="NCBIfam" id="TIGR01352">
    <property type="entry name" value="tonB_Cterm"/>
    <property type="match status" value="1"/>
</dbReference>
<evidence type="ECO:0000256" key="5">
    <source>
        <dbReference type="ARBA" id="ARBA00022519"/>
    </source>
</evidence>
<accession>A0ABP9ADN6</accession>
<keyword evidence="9 11" id="KW-0472">Membrane</keyword>
<evidence type="ECO:0000256" key="6">
    <source>
        <dbReference type="ARBA" id="ARBA00022692"/>
    </source>
</evidence>
<evidence type="ECO:0000259" key="12">
    <source>
        <dbReference type="PROSITE" id="PS52015"/>
    </source>
</evidence>
<keyword evidence="3" id="KW-0813">Transport</keyword>
<keyword evidence="5" id="KW-0997">Cell inner membrane</keyword>
<dbReference type="Pfam" id="PF03544">
    <property type="entry name" value="TonB_C"/>
    <property type="match status" value="1"/>
</dbReference>
<proteinExistence type="inferred from homology"/>
<sequence length="273" mass="29730">MLGPKLSILSTVWLDLIFDGRNKLYGAYIIRKNAKVDLTKALFLGVLLFLSMILIPAVFQRMDNPSDRMDQLTDPVMLENFRVFPKEEPVLSLPPATSVKSREDKVRLLPPKVVANNQVTDEPPTLDALKKASPGPATITGDPTAPIAIDAVTSDIGEMEAVTEDGGESAIFVGVEIAPSFPGGMKAFLDYVAKNYNYPAAAKEQGISGRIILSFIVEKDGSLTDIDVVRDLGLGTGEEAVRLLQSAPKWKPGIQNGRPVRVRYQLPIALQMQ</sequence>
<dbReference type="InterPro" id="IPR037682">
    <property type="entry name" value="TonB_C"/>
</dbReference>
<dbReference type="Gene3D" id="3.30.1150.10">
    <property type="match status" value="1"/>
</dbReference>
<dbReference type="Proteomes" id="UP001501411">
    <property type="component" value="Unassembled WGS sequence"/>
</dbReference>
<protein>
    <submittedName>
        <fullName evidence="13">Energy transducer TonB</fullName>
    </submittedName>
</protein>
<feature type="transmembrane region" description="Helical" evidence="11">
    <location>
        <begin position="41"/>
        <end position="59"/>
    </location>
</feature>
<keyword evidence="7" id="KW-0653">Protein transport</keyword>
<dbReference type="SUPFAM" id="SSF74653">
    <property type="entry name" value="TolA/TonB C-terminal domain"/>
    <property type="match status" value="1"/>
</dbReference>
<dbReference type="InterPro" id="IPR051045">
    <property type="entry name" value="TonB-dependent_transducer"/>
</dbReference>
<comment type="similarity">
    <text evidence="2">Belongs to the TonB family.</text>
</comment>
<feature type="domain" description="TonB C-terminal" evidence="12">
    <location>
        <begin position="183"/>
        <end position="273"/>
    </location>
</feature>
<dbReference type="PANTHER" id="PTHR33446:SF2">
    <property type="entry name" value="PROTEIN TONB"/>
    <property type="match status" value="1"/>
</dbReference>
<keyword evidence="6 11" id="KW-0812">Transmembrane</keyword>
<gene>
    <name evidence="13" type="ORF">GCM10023231_02470</name>
</gene>
<keyword evidence="14" id="KW-1185">Reference proteome</keyword>
<dbReference type="PROSITE" id="PS52015">
    <property type="entry name" value="TONB_CTD"/>
    <property type="match status" value="1"/>
</dbReference>
<evidence type="ECO:0000256" key="3">
    <source>
        <dbReference type="ARBA" id="ARBA00022448"/>
    </source>
</evidence>
<evidence type="ECO:0000313" key="14">
    <source>
        <dbReference type="Proteomes" id="UP001501411"/>
    </source>
</evidence>
<dbReference type="RefSeq" id="WP_345229864.1">
    <property type="nucleotide sequence ID" value="NZ_BAABIQ010000002.1"/>
</dbReference>
<dbReference type="PANTHER" id="PTHR33446">
    <property type="entry name" value="PROTEIN TONB-RELATED"/>
    <property type="match status" value="1"/>
</dbReference>
<reference evidence="14" key="1">
    <citation type="journal article" date="2019" name="Int. J. Syst. Evol. Microbiol.">
        <title>The Global Catalogue of Microorganisms (GCM) 10K type strain sequencing project: providing services to taxonomists for standard genome sequencing and annotation.</title>
        <authorList>
            <consortium name="The Broad Institute Genomics Platform"/>
            <consortium name="The Broad Institute Genome Sequencing Center for Infectious Disease"/>
            <person name="Wu L."/>
            <person name="Ma J."/>
        </authorList>
    </citation>
    <scope>NUCLEOTIDE SEQUENCE [LARGE SCALE GENOMIC DNA]</scope>
    <source>
        <strain evidence="14">JCM 18200</strain>
    </source>
</reference>
<keyword evidence="4" id="KW-1003">Cell membrane</keyword>
<evidence type="ECO:0000313" key="13">
    <source>
        <dbReference type="EMBL" id="GAA4779259.1"/>
    </source>
</evidence>
<comment type="caution">
    <text evidence="13">The sequence shown here is derived from an EMBL/GenBank/DDBJ whole genome shotgun (WGS) entry which is preliminary data.</text>
</comment>